<dbReference type="PANTHER" id="PTHR45138:SF9">
    <property type="entry name" value="DIGUANYLATE CYCLASE DGCM-RELATED"/>
    <property type="match status" value="1"/>
</dbReference>
<feature type="transmembrane region" description="Helical" evidence="4">
    <location>
        <begin position="41"/>
        <end position="59"/>
    </location>
</feature>
<organism evidence="6 7">
    <name type="scientific">Cocleimonas flava</name>
    <dbReference type="NCBI Taxonomy" id="634765"/>
    <lineage>
        <taxon>Bacteria</taxon>
        <taxon>Pseudomonadati</taxon>
        <taxon>Pseudomonadota</taxon>
        <taxon>Gammaproteobacteria</taxon>
        <taxon>Thiotrichales</taxon>
        <taxon>Thiotrichaceae</taxon>
        <taxon>Cocleimonas</taxon>
    </lineage>
</organism>
<keyword evidence="7" id="KW-1185">Reference proteome</keyword>
<dbReference type="PANTHER" id="PTHR45138">
    <property type="entry name" value="REGULATORY COMPONENTS OF SENSORY TRANSDUCTION SYSTEM"/>
    <property type="match status" value="1"/>
</dbReference>
<evidence type="ECO:0000313" key="6">
    <source>
        <dbReference type="EMBL" id="TCJ87037.1"/>
    </source>
</evidence>
<dbReference type="NCBIfam" id="TIGR00254">
    <property type="entry name" value="GGDEF"/>
    <property type="match status" value="1"/>
</dbReference>
<dbReference type="GO" id="GO:0052621">
    <property type="term" value="F:diguanylate cyclase activity"/>
    <property type="evidence" value="ECO:0007669"/>
    <property type="project" value="UniProtKB-EC"/>
</dbReference>
<feature type="transmembrane region" description="Helical" evidence="4">
    <location>
        <begin position="133"/>
        <end position="152"/>
    </location>
</feature>
<accession>A0A4R1EYV1</accession>
<evidence type="ECO:0000313" key="7">
    <source>
        <dbReference type="Proteomes" id="UP000294887"/>
    </source>
</evidence>
<proteinExistence type="predicted"/>
<gene>
    <name evidence="6" type="ORF">EV695_1538</name>
</gene>
<evidence type="ECO:0000256" key="3">
    <source>
        <dbReference type="ARBA" id="ARBA00034247"/>
    </source>
</evidence>
<dbReference type="EMBL" id="SMFQ01000003">
    <property type="protein sequence ID" value="TCJ87037.1"/>
    <property type="molecule type" value="Genomic_DNA"/>
</dbReference>
<dbReference type="InterPro" id="IPR050469">
    <property type="entry name" value="Diguanylate_Cyclase"/>
</dbReference>
<dbReference type="Proteomes" id="UP000294887">
    <property type="component" value="Unassembled WGS sequence"/>
</dbReference>
<dbReference type="InterPro" id="IPR043128">
    <property type="entry name" value="Rev_trsase/Diguanyl_cyclase"/>
</dbReference>
<keyword evidence="4" id="KW-0812">Transmembrane</keyword>
<keyword evidence="4" id="KW-0472">Membrane</keyword>
<dbReference type="PROSITE" id="PS50887">
    <property type="entry name" value="GGDEF"/>
    <property type="match status" value="1"/>
</dbReference>
<dbReference type="InterPro" id="IPR029787">
    <property type="entry name" value="Nucleotide_cyclase"/>
</dbReference>
<dbReference type="SMART" id="SM00267">
    <property type="entry name" value="GGDEF"/>
    <property type="match status" value="1"/>
</dbReference>
<evidence type="ECO:0000256" key="4">
    <source>
        <dbReference type="SAM" id="Phobius"/>
    </source>
</evidence>
<dbReference type="SUPFAM" id="SSF55073">
    <property type="entry name" value="Nucleotide cyclase"/>
    <property type="match status" value="1"/>
</dbReference>
<dbReference type="EC" id="2.7.7.65" evidence="2"/>
<comment type="catalytic activity">
    <reaction evidence="3">
        <text>2 GTP = 3',3'-c-di-GMP + 2 diphosphate</text>
        <dbReference type="Rhea" id="RHEA:24898"/>
        <dbReference type="ChEBI" id="CHEBI:33019"/>
        <dbReference type="ChEBI" id="CHEBI:37565"/>
        <dbReference type="ChEBI" id="CHEBI:58805"/>
        <dbReference type="EC" id="2.7.7.65"/>
    </reaction>
</comment>
<dbReference type="RefSeq" id="WP_131905347.1">
    <property type="nucleotide sequence ID" value="NZ_BAAAFU010000004.1"/>
</dbReference>
<comment type="cofactor">
    <cofactor evidence="1">
        <name>Mg(2+)</name>
        <dbReference type="ChEBI" id="CHEBI:18420"/>
    </cofactor>
</comment>
<dbReference type="InterPro" id="IPR000160">
    <property type="entry name" value="GGDEF_dom"/>
</dbReference>
<sequence length="350" mass="39731">MPKIKIHRSVEEILIMSASIVSALTVLPFAIYRYINGQYGIALVEVVAVLIVASIGLLVWKTRDTIYTSASLSVIMLAGLVALNYMIDSSIFIWTYPIIMTVYFLNSAKKSALMLAPTLLALLPLMYMEKTSIQFASALVTVIITLIFSHVVSRKIKQQNDRLQNLINYDGLTGALNRRSLDDRLDLLQSLYFRHKTRGSNIASVILFDIDDFKIINDTRGHLEGDKILINLTKHIKQMIRKTDEFYRYGGEEFVVIVNGSNLYKSGELAEKIRAAIENAELLKDLTVTASFGVAEIQSLEESQNWLARADKALYRAKRAGKNRVYLANPEKRIDYEKEYEDYKKEKSRA</sequence>
<reference evidence="6 7" key="1">
    <citation type="submission" date="2019-03" db="EMBL/GenBank/DDBJ databases">
        <title>Genomic Encyclopedia of Type Strains, Phase IV (KMG-IV): sequencing the most valuable type-strain genomes for metagenomic binning, comparative biology and taxonomic classification.</title>
        <authorList>
            <person name="Goeker M."/>
        </authorList>
    </citation>
    <scope>NUCLEOTIDE SEQUENCE [LARGE SCALE GENOMIC DNA]</scope>
    <source>
        <strain evidence="6 7">DSM 24830</strain>
    </source>
</reference>
<evidence type="ECO:0000256" key="2">
    <source>
        <dbReference type="ARBA" id="ARBA00012528"/>
    </source>
</evidence>
<keyword evidence="4" id="KW-1133">Transmembrane helix</keyword>
<name>A0A4R1EYV1_9GAMM</name>
<feature type="domain" description="GGDEF" evidence="5">
    <location>
        <begin position="201"/>
        <end position="330"/>
    </location>
</feature>
<evidence type="ECO:0000259" key="5">
    <source>
        <dbReference type="PROSITE" id="PS50887"/>
    </source>
</evidence>
<dbReference type="CDD" id="cd01949">
    <property type="entry name" value="GGDEF"/>
    <property type="match status" value="1"/>
</dbReference>
<dbReference type="AlphaFoldDB" id="A0A4R1EYV1"/>
<protein>
    <recommendedName>
        <fullName evidence="2">diguanylate cyclase</fullName>
        <ecNumber evidence="2">2.7.7.65</ecNumber>
    </recommendedName>
</protein>
<evidence type="ECO:0000256" key="1">
    <source>
        <dbReference type="ARBA" id="ARBA00001946"/>
    </source>
</evidence>
<dbReference type="OrthoDB" id="9812260at2"/>
<dbReference type="Gene3D" id="3.30.70.270">
    <property type="match status" value="1"/>
</dbReference>
<feature type="transmembrane region" description="Helical" evidence="4">
    <location>
        <begin position="12"/>
        <end position="35"/>
    </location>
</feature>
<dbReference type="FunFam" id="3.30.70.270:FF:000001">
    <property type="entry name" value="Diguanylate cyclase domain protein"/>
    <property type="match status" value="1"/>
</dbReference>
<dbReference type="Pfam" id="PF00990">
    <property type="entry name" value="GGDEF"/>
    <property type="match status" value="1"/>
</dbReference>
<comment type="caution">
    <text evidence="6">The sequence shown here is derived from an EMBL/GenBank/DDBJ whole genome shotgun (WGS) entry which is preliminary data.</text>
</comment>